<dbReference type="AlphaFoldDB" id="A0A7K0C8L1"/>
<dbReference type="PANTHER" id="PTHR43649:SF34">
    <property type="entry name" value="ABC TRANSPORTER PERIPLASMIC-BINDING PROTEIN YCJN-RELATED"/>
    <property type="match status" value="1"/>
</dbReference>
<dbReference type="Pfam" id="PF01547">
    <property type="entry name" value="SBP_bac_1"/>
    <property type="match status" value="1"/>
</dbReference>
<reference evidence="4 5" key="1">
    <citation type="submission" date="2019-10" db="EMBL/GenBank/DDBJ databases">
        <title>Actinomadura rubteroloni sp. nov. and Actinomadura macrotermitis sp. nov., isolated from the gut of fungus growing-termite Macrotermes natalensis.</title>
        <authorList>
            <person name="Benndorf R."/>
            <person name="Martin K."/>
            <person name="Kuefner M."/>
            <person name="De Beer W."/>
            <person name="Kaster A.-K."/>
            <person name="Vollmers J."/>
            <person name="Poulsen M."/>
            <person name="Beemelmanns C."/>
        </authorList>
    </citation>
    <scope>NUCLEOTIDE SEQUENCE [LARGE SCALE GENOMIC DNA]</scope>
    <source>
        <strain evidence="4 5">RB68</strain>
    </source>
</reference>
<evidence type="ECO:0000256" key="3">
    <source>
        <dbReference type="ARBA" id="ARBA00022729"/>
    </source>
</evidence>
<dbReference type="PANTHER" id="PTHR43649">
    <property type="entry name" value="ARABINOSE-BINDING PROTEIN-RELATED"/>
    <property type="match status" value="1"/>
</dbReference>
<proteinExistence type="inferred from homology"/>
<dbReference type="EMBL" id="WEGH01000006">
    <property type="protein sequence ID" value="MQY09432.1"/>
    <property type="molecule type" value="Genomic_DNA"/>
</dbReference>
<dbReference type="OrthoDB" id="3495561at2"/>
<evidence type="ECO:0000256" key="2">
    <source>
        <dbReference type="ARBA" id="ARBA00022448"/>
    </source>
</evidence>
<evidence type="ECO:0000256" key="1">
    <source>
        <dbReference type="ARBA" id="ARBA00008520"/>
    </source>
</evidence>
<evidence type="ECO:0000313" key="4">
    <source>
        <dbReference type="EMBL" id="MQY09432.1"/>
    </source>
</evidence>
<dbReference type="SUPFAM" id="SSF53850">
    <property type="entry name" value="Periplasmic binding protein-like II"/>
    <property type="match status" value="1"/>
</dbReference>
<name>A0A7K0C8L1_9ACTN</name>
<keyword evidence="2" id="KW-0813">Transport</keyword>
<accession>A0A7K0C8L1</accession>
<organism evidence="4 5">
    <name type="scientific">Actinomadura macrotermitis</name>
    <dbReference type="NCBI Taxonomy" id="2585200"/>
    <lineage>
        <taxon>Bacteria</taxon>
        <taxon>Bacillati</taxon>
        <taxon>Actinomycetota</taxon>
        <taxon>Actinomycetes</taxon>
        <taxon>Streptosporangiales</taxon>
        <taxon>Thermomonosporaceae</taxon>
        <taxon>Actinomadura</taxon>
    </lineage>
</organism>
<gene>
    <name evidence="4" type="ORF">ACRB68_75580</name>
</gene>
<sequence>MAVRWYRGRTSWFCFAASALAVLLVALWMRFQSHADYSAMAADCHRDDLVVAGGDDVSLNNQRRALIKQWNTTRDARGRPHPHATMVEVSPSTDLQHSQLKAVLESGGCGYDVLIMDNIWTAQFADAGYLRPLTGLGDLADFFPAALRTGERHGVRYAVPFNLDVGLLYYRDGVTPPPTWGALLAGGFVTHLAGEGLTVNALETVWNEGGTDLLTGDREPSEQELRRVVHPALQRLAEQVRGPLRDARQRDEQAAIEAFAGGAQLMRNWPYAYSALATEPRMRGGDRLLFAAAAPPGRTVLGGQNLAVAARSPNPGPARDLIAFLTGTDAQRMLFSCGGFAPARYSALGLSPARHAPGDVTARTCAQLTGQTPARGDGDLPRQDQLTEFGQTLVRALAQAQPRPETPYYTTFTATFRDCVRKMLDGPGPDAATFAKAVRSSLDGRTASC</sequence>
<keyword evidence="5" id="KW-1185">Reference proteome</keyword>
<keyword evidence="3" id="KW-0732">Signal</keyword>
<comment type="similarity">
    <text evidence="1">Belongs to the bacterial solute-binding protein 1 family.</text>
</comment>
<evidence type="ECO:0000313" key="5">
    <source>
        <dbReference type="Proteomes" id="UP000487268"/>
    </source>
</evidence>
<dbReference type="RefSeq" id="WP_153541342.1">
    <property type="nucleotide sequence ID" value="NZ_WEGH01000006.1"/>
</dbReference>
<dbReference type="Gene3D" id="3.40.190.10">
    <property type="entry name" value="Periplasmic binding protein-like II"/>
    <property type="match status" value="2"/>
</dbReference>
<protein>
    <recommendedName>
        <fullName evidence="6">Extracellular solute-binding protein</fullName>
    </recommendedName>
</protein>
<comment type="caution">
    <text evidence="4">The sequence shown here is derived from an EMBL/GenBank/DDBJ whole genome shotgun (WGS) entry which is preliminary data.</text>
</comment>
<dbReference type="InterPro" id="IPR050490">
    <property type="entry name" value="Bact_solute-bd_prot1"/>
</dbReference>
<evidence type="ECO:0008006" key="6">
    <source>
        <dbReference type="Google" id="ProtNLM"/>
    </source>
</evidence>
<dbReference type="InterPro" id="IPR006059">
    <property type="entry name" value="SBP"/>
</dbReference>
<dbReference type="Proteomes" id="UP000487268">
    <property type="component" value="Unassembled WGS sequence"/>
</dbReference>